<dbReference type="Ensembl" id="ENSLACT00000001499.1">
    <property type="protein sequence ID" value="ENSLACP00000001486.1"/>
    <property type="gene ID" value="ENSLACG00000001330.1"/>
</dbReference>
<dbReference type="SUPFAM" id="SSF90257">
    <property type="entry name" value="Myosin rod fragments"/>
    <property type="match status" value="1"/>
</dbReference>
<feature type="domain" description="EH" evidence="5">
    <location>
        <begin position="1"/>
        <end position="66"/>
    </location>
</feature>
<reference evidence="7" key="3">
    <citation type="submission" date="2025-09" db="UniProtKB">
        <authorList>
            <consortium name="Ensembl"/>
        </authorList>
    </citation>
    <scope>IDENTIFICATION</scope>
</reference>
<dbReference type="InParanoid" id="H2ZVR5"/>
<gene>
    <name evidence="7" type="primary">EPS15</name>
</gene>
<dbReference type="AlphaFoldDB" id="H2ZVR5"/>
<dbReference type="OMA" id="DWLIPES"/>
<dbReference type="InterPro" id="IPR000261">
    <property type="entry name" value="EH_dom"/>
</dbReference>
<evidence type="ECO:0000256" key="2">
    <source>
        <dbReference type="ARBA" id="ARBA00022837"/>
    </source>
</evidence>
<evidence type="ECO:0000259" key="5">
    <source>
        <dbReference type="PROSITE" id="PS50031"/>
    </source>
</evidence>
<keyword evidence="1" id="KW-0479">Metal-binding</keyword>
<organism evidence="7 8">
    <name type="scientific">Latimeria chalumnae</name>
    <name type="common">Coelacanth</name>
    <dbReference type="NCBI Taxonomy" id="7897"/>
    <lineage>
        <taxon>Eukaryota</taxon>
        <taxon>Metazoa</taxon>
        <taxon>Chordata</taxon>
        <taxon>Craniata</taxon>
        <taxon>Vertebrata</taxon>
        <taxon>Euteleostomi</taxon>
        <taxon>Coelacanthiformes</taxon>
        <taxon>Coelacanthidae</taxon>
        <taxon>Latimeria</taxon>
    </lineage>
</organism>
<sequence length="455" mass="51125">VKPVLLNSKLPVDVLGRIWYLNTFNMQVHLNQDFFFWAMYLVYRALEKEPVPMSLPHGLVPLSKRKKLSVANAVPLIPSPPSAREVRQSLPSGGTLHSKPPPLQWVVSPADKTKYDEIFMKTDKDKDGYVSGLEVKDIFLKTGLPAATLAHIWSLCDTKDCGKLSKEQFALALHFINQKLTKGIDPPQVLTADMIPPADRANGQKQNSGELSLMDFSAIKELDSLNNEIADLHREKSNVEQEIKEREETIKQRTSEVQDLQDEVEKENSNLQKLQTQRQEVQEVLDGLDQQKSQLEEQLNDIRKQCTEENQLILSLKAEVESQETKISSYLEELNKAREELSQLQQEAAELEECVEAGKSQLEPLQQSIQDTQQELSVVQTSLLELKESESHINNQLSWHSHSQSALVNGLVEHCSLSNSNSEAANLNEIAEAQSPGEAHSPEEPEPVDHEAPVS</sequence>
<dbReference type="PANTHER" id="PTHR11216">
    <property type="entry name" value="EH DOMAIN"/>
    <property type="match status" value="1"/>
</dbReference>
<dbReference type="GeneTree" id="ENSGT00940000155751"/>
<dbReference type="FunFam" id="1.10.238.10:FF:000026">
    <property type="entry name" value="Epidermal growth factor receptor pathway substrate 15-like 1"/>
    <property type="match status" value="1"/>
</dbReference>
<dbReference type="Bgee" id="ENSLACG00000001330">
    <property type="expression patterns" value="Expressed in pelvic fin and 6 other cell types or tissues"/>
</dbReference>
<dbReference type="EMBL" id="AFYH01206653">
    <property type="status" value="NOT_ANNOTATED_CDS"/>
    <property type="molecule type" value="Genomic_DNA"/>
</dbReference>
<reference evidence="8" key="1">
    <citation type="submission" date="2011-08" db="EMBL/GenBank/DDBJ databases">
        <title>The draft genome of Latimeria chalumnae.</title>
        <authorList>
            <person name="Di Palma F."/>
            <person name="Alfoldi J."/>
            <person name="Johnson J."/>
            <person name="Berlin A."/>
            <person name="Gnerre S."/>
            <person name="Jaffe D."/>
            <person name="MacCallum I."/>
            <person name="Young S."/>
            <person name="Walker B.J."/>
            <person name="Lander E."/>
            <person name="Lindblad-Toh K."/>
        </authorList>
    </citation>
    <scope>NUCLEOTIDE SEQUENCE [LARGE SCALE GENOMIC DNA]</scope>
    <source>
        <strain evidence="8">Wild caught</strain>
    </source>
</reference>
<dbReference type="PROSITE" id="PS50031">
    <property type="entry name" value="EH"/>
    <property type="match status" value="2"/>
</dbReference>
<dbReference type="GO" id="GO:0016197">
    <property type="term" value="P:endosomal transport"/>
    <property type="evidence" value="ECO:0007669"/>
    <property type="project" value="TreeGrafter"/>
</dbReference>
<dbReference type="Proteomes" id="UP000008672">
    <property type="component" value="Unassembled WGS sequence"/>
</dbReference>
<dbReference type="PANTHER" id="PTHR11216:SF54">
    <property type="entry name" value="EPIDERMAL GROWTH FACTOR RECEPTOR SUBSTRATE 15"/>
    <property type="match status" value="1"/>
</dbReference>
<evidence type="ECO:0000256" key="3">
    <source>
        <dbReference type="SAM" id="Coils"/>
    </source>
</evidence>
<dbReference type="EMBL" id="AFYH01206646">
    <property type="status" value="NOT_ANNOTATED_CDS"/>
    <property type="molecule type" value="Genomic_DNA"/>
</dbReference>
<evidence type="ECO:0000313" key="7">
    <source>
        <dbReference type="Ensembl" id="ENSLACP00000001486.1"/>
    </source>
</evidence>
<evidence type="ECO:0000259" key="6">
    <source>
        <dbReference type="PROSITE" id="PS50222"/>
    </source>
</evidence>
<dbReference type="InterPro" id="IPR002048">
    <property type="entry name" value="EF_hand_dom"/>
</dbReference>
<evidence type="ECO:0000256" key="1">
    <source>
        <dbReference type="ARBA" id="ARBA00022723"/>
    </source>
</evidence>
<dbReference type="InterPro" id="IPR018247">
    <property type="entry name" value="EF_Hand_1_Ca_BS"/>
</dbReference>
<dbReference type="EMBL" id="AFYH01206645">
    <property type="status" value="NOT_ANNOTATED_CDS"/>
    <property type="molecule type" value="Genomic_DNA"/>
</dbReference>
<dbReference type="EMBL" id="AFYH01206652">
    <property type="status" value="NOT_ANNOTATED_CDS"/>
    <property type="molecule type" value="Genomic_DNA"/>
</dbReference>
<dbReference type="SUPFAM" id="SSF47473">
    <property type="entry name" value="EF-hand"/>
    <property type="match status" value="2"/>
</dbReference>
<feature type="compositionally biased region" description="Low complexity" evidence="4">
    <location>
        <begin position="418"/>
        <end position="433"/>
    </location>
</feature>
<dbReference type="Gene3D" id="1.10.287.1490">
    <property type="match status" value="1"/>
</dbReference>
<evidence type="ECO:0000313" key="8">
    <source>
        <dbReference type="Proteomes" id="UP000008672"/>
    </source>
</evidence>
<dbReference type="PROSITE" id="PS00018">
    <property type="entry name" value="EF_HAND_1"/>
    <property type="match status" value="1"/>
</dbReference>
<reference evidence="7" key="2">
    <citation type="submission" date="2025-08" db="UniProtKB">
        <authorList>
            <consortium name="Ensembl"/>
        </authorList>
    </citation>
    <scope>IDENTIFICATION</scope>
</reference>
<feature type="compositionally biased region" description="Basic and acidic residues" evidence="4">
    <location>
        <begin position="440"/>
        <end position="455"/>
    </location>
</feature>
<dbReference type="HOGENOM" id="CLU_007270_1_1_1"/>
<dbReference type="EMBL" id="AFYH01206650">
    <property type="status" value="NOT_ANNOTATED_CDS"/>
    <property type="molecule type" value="Genomic_DNA"/>
</dbReference>
<dbReference type="EMBL" id="AFYH01206648">
    <property type="status" value="NOT_ANNOTATED_CDS"/>
    <property type="molecule type" value="Genomic_DNA"/>
</dbReference>
<dbReference type="PROSITE" id="PS50222">
    <property type="entry name" value="EF_HAND_2"/>
    <property type="match status" value="1"/>
</dbReference>
<feature type="region of interest" description="Disordered" evidence="4">
    <location>
        <begin position="82"/>
        <end position="101"/>
    </location>
</feature>
<accession>H2ZVR5</accession>
<dbReference type="SMART" id="SM00027">
    <property type="entry name" value="EH"/>
    <property type="match status" value="2"/>
</dbReference>
<dbReference type="Gene3D" id="1.10.238.10">
    <property type="entry name" value="EF-hand"/>
    <property type="match status" value="2"/>
</dbReference>
<keyword evidence="8" id="KW-1185">Reference proteome</keyword>
<dbReference type="CDD" id="cd00052">
    <property type="entry name" value="EH"/>
    <property type="match status" value="1"/>
</dbReference>
<dbReference type="GO" id="GO:0006897">
    <property type="term" value="P:endocytosis"/>
    <property type="evidence" value="ECO:0007669"/>
    <property type="project" value="TreeGrafter"/>
</dbReference>
<feature type="domain" description="EF-hand" evidence="6">
    <location>
        <begin position="110"/>
        <end position="145"/>
    </location>
</feature>
<dbReference type="eggNOG" id="KOG0998">
    <property type="taxonomic scope" value="Eukaryota"/>
</dbReference>
<protein>
    <submittedName>
        <fullName evidence="7">Epidermal growth factor receptor pathway substrate 15</fullName>
    </submittedName>
</protein>
<dbReference type="GO" id="GO:0005509">
    <property type="term" value="F:calcium ion binding"/>
    <property type="evidence" value="ECO:0007669"/>
    <property type="project" value="InterPro"/>
</dbReference>
<feature type="region of interest" description="Disordered" evidence="4">
    <location>
        <begin position="418"/>
        <end position="455"/>
    </location>
</feature>
<dbReference type="Pfam" id="PF12763">
    <property type="entry name" value="EH"/>
    <property type="match status" value="2"/>
</dbReference>
<dbReference type="GO" id="GO:0030132">
    <property type="term" value="C:clathrin coat of coated pit"/>
    <property type="evidence" value="ECO:0007669"/>
    <property type="project" value="TreeGrafter"/>
</dbReference>
<name>H2ZVR5_LATCH</name>
<keyword evidence="2" id="KW-0106">Calcium</keyword>
<evidence type="ECO:0000256" key="4">
    <source>
        <dbReference type="SAM" id="MobiDB-lite"/>
    </source>
</evidence>
<dbReference type="EMBL" id="AFYH01206649">
    <property type="status" value="NOT_ANNOTATED_CDS"/>
    <property type="molecule type" value="Genomic_DNA"/>
</dbReference>
<dbReference type="GO" id="GO:0045296">
    <property type="term" value="F:cadherin binding"/>
    <property type="evidence" value="ECO:0007669"/>
    <property type="project" value="TreeGrafter"/>
</dbReference>
<feature type="domain" description="EH" evidence="5">
    <location>
        <begin position="111"/>
        <end position="201"/>
    </location>
</feature>
<dbReference type="EMBL" id="AFYH01206654">
    <property type="status" value="NOT_ANNOTATED_CDS"/>
    <property type="molecule type" value="Genomic_DNA"/>
</dbReference>
<keyword evidence="3" id="KW-0175">Coiled coil</keyword>
<feature type="coiled-coil region" evidence="3">
    <location>
        <begin position="222"/>
        <end position="361"/>
    </location>
</feature>
<dbReference type="EMBL" id="AFYH01206647">
    <property type="status" value="NOT_ANNOTATED_CDS"/>
    <property type="molecule type" value="Genomic_DNA"/>
</dbReference>
<dbReference type="STRING" id="7897.ENSLACP00000001486"/>
<dbReference type="EMBL" id="AFYH01206651">
    <property type="status" value="NOT_ANNOTATED_CDS"/>
    <property type="molecule type" value="Genomic_DNA"/>
</dbReference>
<proteinExistence type="predicted"/>
<dbReference type="InterPro" id="IPR011992">
    <property type="entry name" value="EF-hand-dom_pair"/>
</dbReference>